<dbReference type="Proteomes" id="UP000177506">
    <property type="component" value="Unassembled WGS sequence"/>
</dbReference>
<dbReference type="OrthoDB" id="9788916at2"/>
<proteinExistence type="predicted"/>
<evidence type="ECO:0000259" key="1">
    <source>
        <dbReference type="Pfam" id="PF13302"/>
    </source>
</evidence>
<comment type="caution">
    <text evidence="2">The sequence shown here is derived from an EMBL/GenBank/DDBJ whole genome shotgun (WGS) entry which is preliminary data.</text>
</comment>
<evidence type="ECO:0000313" key="3">
    <source>
        <dbReference type="Proteomes" id="UP000177506"/>
    </source>
</evidence>
<keyword evidence="3" id="KW-1185">Reference proteome</keyword>
<dbReference type="PANTHER" id="PTHR43792">
    <property type="entry name" value="GNAT FAMILY, PUTATIVE (AFU_ORTHOLOGUE AFUA_3G00765)-RELATED-RELATED"/>
    <property type="match status" value="1"/>
</dbReference>
<name>A0A1G1SV10_9BACT</name>
<dbReference type="GO" id="GO:0016747">
    <property type="term" value="F:acyltransferase activity, transferring groups other than amino-acyl groups"/>
    <property type="evidence" value="ECO:0007669"/>
    <property type="project" value="InterPro"/>
</dbReference>
<sequence>MLEPFASARLRYRPLGPPDVAGLFALDSDPRVLRYLGTPPLTSIAQAHAALARTADAYRAGAPARWAVELRATGEFLGWAGLKLNPGPVNGRADFIDLGYRLLAPHWGQGYGTEAGRAWLAQGFGPLKLPLVTGYAEAAHGASRRILEKVGLEFINLFDAANGTPHAWYEARNPALAQ</sequence>
<feature type="domain" description="N-acetyltransferase" evidence="1">
    <location>
        <begin position="9"/>
        <end position="152"/>
    </location>
</feature>
<reference evidence="2 3" key="1">
    <citation type="submission" date="2016-08" db="EMBL/GenBank/DDBJ databases">
        <title>Hymenobacter coccineus sp. nov., Hymenobacter lapidarius sp. nov. and Hymenobacter glacialis sp. nov., isolated from Antarctic soil.</title>
        <authorList>
            <person name="Sedlacek I."/>
            <person name="Kralova S."/>
            <person name="Kyrova K."/>
            <person name="Maslanova I."/>
            <person name="Stankova E."/>
            <person name="Vrbovska V."/>
            <person name="Nemec M."/>
            <person name="Bartak M."/>
            <person name="Svec P."/>
            <person name="Busse H.-J."/>
            <person name="Pantucek R."/>
        </authorList>
    </citation>
    <scope>NUCLEOTIDE SEQUENCE [LARGE SCALE GENOMIC DNA]</scope>
    <source>
        <strain evidence="2 3">CCM 8649</strain>
    </source>
</reference>
<accession>A0A1G1SV10</accession>
<gene>
    <name evidence="2" type="ORF">BEN49_13905</name>
</gene>
<dbReference type="InterPro" id="IPR051531">
    <property type="entry name" value="N-acetyltransferase"/>
</dbReference>
<organism evidence="2 3">
    <name type="scientific">Hymenobacter coccineus</name>
    <dbReference type="NCBI Taxonomy" id="1908235"/>
    <lineage>
        <taxon>Bacteria</taxon>
        <taxon>Pseudomonadati</taxon>
        <taxon>Bacteroidota</taxon>
        <taxon>Cytophagia</taxon>
        <taxon>Cytophagales</taxon>
        <taxon>Hymenobacteraceae</taxon>
        <taxon>Hymenobacter</taxon>
    </lineage>
</organism>
<dbReference type="SUPFAM" id="SSF55729">
    <property type="entry name" value="Acyl-CoA N-acyltransferases (Nat)"/>
    <property type="match status" value="1"/>
</dbReference>
<dbReference type="PANTHER" id="PTHR43792:SF16">
    <property type="entry name" value="N-ACETYLTRANSFERASE DOMAIN-CONTAINING PROTEIN"/>
    <property type="match status" value="1"/>
</dbReference>
<dbReference type="AlphaFoldDB" id="A0A1G1SV10"/>
<dbReference type="EMBL" id="MDZA01000431">
    <property type="protein sequence ID" value="OGX82457.1"/>
    <property type="molecule type" value="Genomic_DNA"/>
</dbReference>
<protein>
    <recommendedName>
        <fullName evidence="1">N-acetyltransferase domain-containing protein</fullName>
    </recommendedName>
</protein>
<dbReference type="RefSeq" id="WP_070746604.1">
    <property type="nucleotide sequence ID" value="NZ_MDZA01000431.1"/>
</dbReference>
<dbReference type="Pfam" id="PF13302">
    <property type="entry name" value="Acetyltransf_3"/>
    <property type="match status" value="1"/>
</dbReference>
<dbReference type="InterPro" id="IPR016181">
    <property type="entry name" value="Acyl_CoA_acyltransferase"/>
</dbReference>
<dbReference type="Gene3D" id="3.40.630.30">
    <property type="match status" value="1"/>
</dbReference>
<evidence type="ECO:0000313" key="2">
    <source>
        <dbReference type="EMBL" id="OGX82457.1"/>
    </source>
</evidence>
<dbReference type="InterPro" id="IPR000182">
    <property type="entry name" value="GNAT_dom"/>
</dbReference>